<organism evidence="7 8">
    <name type="scientific">Schistosoma rodhaini</name>
    <dbReference type="NCBI Taxonomy" id="6188"/>
    <lineage>
        <taxon>Eukaryota</taxon>
        <taxon>Metazoa</taxon>
        <taxon>Spiralia</taxon>
        <taxon>Lophotrochozoa</taxon>
        <taxon>Platyhelminthes</taxon>
        <taxon>Trematoda</taxon>
        <taxon>Digenea</taxon>
        <taxon>Strigeidida</taxon>
        <taxon>Schistosomatoidea</taxon>
        <taxon>Schistosomatidae</taxon>
        <taxon>Schistosoma</taxon>
    </lineage>
</organism>
<dbReference type="GO" id="GO:0006612">
    <property type="term" value="P:protein targeting to membrane"/>
    <property type="evidence" value="ECO:0007669"/>
    <property type="project" value="TreeGrafter"/>
</dbReference>
<keyword evidence="6" id="KW-0812">Transmembrane</keyword>
<keyword evidence="4" id="KW-0449">Lipoprotein</keyword>
<evidence type="ECO:0000313" key="7">
    <source>
        <dbReference type="Proteomes" id="UP000050792"/>
    </source>
</evidence>
<dbReference type="EC" id="2.3.1.225" evidence="2"/>
<reference evidence="8" key="2">
    <citation type="submission" date="2023-11" db="UniProtKB">
        <authorList>
            <consortium name="WormBaseParasite"/>
        </authorList>
    </citation>
    <scope>IDENTIFICATION</scope>
</reference>
<dbReference type="AlphaFoldDB" id="A0AA85GBH0"/>
<name>A0AA85GBH0_9TREM</name>
<dbReference type="InterPro" id="IPR039859">
    <property type="entry name" value="PFA4/ZDH16/20/ERF2-like"/>
</dbReference>
<evidence type="ECO:0000256" key="6">
    <source>
        <dbReference type="SAM" id="Phobius"/>
    </source>
</evidence>
<accession>A0AA85GBH0</accession>
<keyword evidence="3" id="KW-0564">Palmitate</keyword>
<protein>
    <recommendedName>
        <fullName evidence="2">protein S-acyltransferase</fullName>
        <ecNumber evidence="2">2.3.1.225</ecNumber>
    </recommendedName>
</protein>
<dbReference type="Proteomes" id="UP000050792">
    <property type="component" value="Unassembled WGS sequence"/>
</dbReference>
<dbReference type="GO" id="GO:0005783">
    <property type="term" value="C:endoplasmic reticulum"/>
    <property type="evidence" value="ECO:0007669"/>
    <property type="project" value="TreeGrafter"/>
</dbReference>
<comment type="catalytic activity">
    <reaction evidence="5">
        <text>L-cysteinyl-[protein] + hexadecanoyl-CoA = S-hexadecanoyl-L-cysteinyl-[protein] + CoA</text>
        <dbReference type="Rhea" id="RHEA:36683"/>
        <dbReference type="Rhea" id="RHEA-COMP:10131"/>
        <dbReference type="Rhea" id="RHEA-COMP:11032"/>
        <dbReference type="ChEBI" id="CHEBI:29950"/>
        <dbReference type="ChEBI" id="CHEBI:57287"/>
        <dbReference type="ChEBI" id="CHEBI:57379"/>
        <dbReference type="ChEBI" id="CHEBI:74151"/>
        <dbReference type="EC" id="2.3.1.225"/>
    </reaction>
</comment>
<keyword evidence="6" id="KW-0472">Membrane</keyword>
<evidence type="ECO:0000256" key="5">
    <source>
        <dbReference type="ARBA" id="ARBA00048048"/>
    </source>
</evidence>
<keyword evidence="6" id="KW-1133">Transmembrane helix</keyword>
<sequence>MNLGILEEDCVYEVTHVVDLFRRPIEPIGYLCISSIAKICLSITILFFAFDCRLLTPILTPAVPILAAIQFLYVVTAFLRTAFTDPGIIPRATRPEIEWTELSIGTGDLSVNDSNNKSEHDLNAVRTYPPGARTRQILIGDHLVKINYCHSCRIFRPPRASHCSSCDNCVGFDYYDVISSEKLSFHIEKYV</sequence>
<dbReference type="GO" id="GO:0019706">
    <property type="term" value="F:protein-cysteine S-palmitoyltransferase activity"/>
    <property type="evidence" value="ECO:0007669"/>
    <property type="project" value="UniProtKB-EC"/>
</dbReference>
<evidence type="ECO:0000313" key="8">
    <source>
        <dbReference type="WBParaSite" id="SRDH1_89930.1"/>
    </source>
</evidence>
<dbReference type="PROSITE" id="PS50216">
    <property type="entry name" value="DHHC"/>
    <property type="match status" value="1"/>
</dbReference>
<evidence type="ECO:0000256" key="4">
    <source>
        <dbReference type="ARBA" id="ARBA00023288"/>
    </source>
</evidence>
<proteinExistence type="predicted"/>
<dbReference type="WBParaSite" id="SRDH1_89930.1">
    <property type="protein sequence ID" value="SRDH1_89930.1"/>
    <property type="gene ID" value="SRDH1_89930"/>
</dbReference>
<feature type="transmembrane region" description="Helical" evidence="6">
    <location>
        <begin position="62"/>
        <end position="83"/>
    </location>
</feature>
<feature type="transmembrane region" description="Helical" evidence="6">
    <location>
        <begin position="28"/>
        <end position="50"/>
    </location>
</feature>
<dbReference type="PANTHER" id="PTHR22883:SF43">
    <property type="entry name" value="PALMITOYLTRANSFERASE APP"/>
    <property type="match status" value="1"/>
</dbReference>
<evidence type="ECO:0000256" key="3">
    <source>
        <dbReference type="ARBA" id="ARBA00023139"/>
    </source>
</evidence>
<dbReference type="PANTHER" id="PTHR22883">
    <property type="entry name" value="ZINC FINGER DHHC DOMAIN CONTAINING PROTEIN"/>
    <property type="match status" value="1"/>
</dbReference>
<dbReference type="GO" id="GO:0005794">
    <property type="term" value="C:Golgi apparatus"/>
    <property type="evidence" value="ECO:0007669"/>
    <property type="project" value="TreeGrafter"/>
</dbReference>
<reference evidence="7" key="1">
    <citation type="submission" date="2022-06" db="EMBL/GenBank/DDBJ databases">
        <authorList>
            <person name="Berger JAMES D."/>
            <person name="Berger JAMES D."/>
        </authorList>
    </citation>
    <scope>NUCLEOTIDE SEQUENCE [LARGE SCALE GENOMIC DNA]</scope>
</reference>
<evidence type="ECO:0000256" key="2">
    <source>
        <dbReference type="ARBA" id="ARBA00012210"/>
    </source>
</evidence>
<evidence type="ECO:0000256" key="1">
    <source>
        <dbReference type="ARBA" id="ARBA00004127"/>
    </source>
</evidence>
<keyword evidence="7" id="KW-1185">Reference proteome</keyword>
<comment type="subcellular location">
    <subcellularLocation>
        <location evidence="1">Endomembrane system</location>
        <topology evidence="1">Multi-pass membrane protein</topology>
    </subcellularLocation>
</comment>